<reference evidence="1 2" key="1">
    <citation type="submission" date="2018-05" db="EMBL/GenBank/DDBJ databases">
        <title>Pararhodobacter marina sp. nov., isolated from deep-sea water of the Indian Ocean.</title>
        <authorList>
            <person name="Lai Q.Sr."/>
            <person name="Liu X."/>
            <person name="Shao Z."/>
        </authorList>
    </citation>
    <scope>NUCLEOTIDE SEQUENCE [LARGE SCALE GENOMIC DNA]</scope>
    <source>
        <strain evidence="1 2">CIC4N-9</strain>
    </source>
</reference>
<evidence type="ECO:0000313" key="2">
    <source>
        <dbReference type="Proteomes" id="UP000244940"/>
    </source>
</evidence>
<dbReference type="EMBL" id="QEYD01000017">
    <property type="protein sequence ID" value="PWE26699.1"/>
    <property type="molecule type" value="Genomic_DNA"/>
</dbReference>
<dbReference type="RefSeq" id="WP_109535260.1">
    <property type="nucleotide sequence ID" value="NZ_QEYD01000017.1"/>
</dbReference>
<gene>
    <name evidence="1" type="ORF">C4N9_20785</name>
</gene>
<protein>
    <submittedName>
        <fullName evidence="1">Uncharacterized protein</fullName>
    </submittedName>
</protein>
<sequence length="170" mass="18199">MTRATTPGTIQEAVQACYDAYGDQKKIAGDLGIAGSSVSYGTEIQDVRPGGLGVNYLDRLGRVKPEAAAPIAQYFAALAGGVFQPIIEEGALAADVHRITQEFSDVLTMHAQAHSAASCDPNDYTPHEARKQIREIDQLVAVSMQFRASLLLRAEGPAQTTIPFRGGVRR</sequence>
<evidence type="ECO:0000313" key="1">
    <source>
        <dbReference type="EMBL" id="PWE26699.1"/>
    </source>
</evidence>
<name>A0A2U2C4C6_9RHOB</name>
<organism evidence="1 2">
    <name type="scientific">Pararhodobacter marinus</name>
    <dbReference type="NCBI Taxonomy" id="2184063"/>
    <lineage>
        <taxon>Bacteria</taxon>
        <taxon>Pseudomonadati</taxon>
        <taxon>Pseudomonadota</taxon>
        <taxon>Alphaproteobacteria</taxon>
        <taxon>Rhodobacterales</taxon>
        <taxon>Paracoccaceae</taxon>
        <taxon>Pararhodobacter</taxon>
    </lineage>
</organism>
<comment type="caution">
    <text evidence="1">The sequence shown here is derived from an EMBL/GenBank/DDBJ whole genome shotgun (WGS) entry which is preliminary data.</text>
</comment>
<keyword evidence="2" id="KW-1185">Reference proteome</keyword>
<dbReference type="OrthoDB" id="7873964at2"/>
<dbReference type="Proteomes" id="UP000244940">
    <property type="component" value="Unassembled WGS sequence"/>
</dbReference>
<accession>A0A2U2C4C6</accession>
<dbReference type="GeneID" id="94367335"/>
<dbReference type="AlphaFoldDB" id="A0A2U2C4C6"/>
<proteinExistence type="predicted"/>